<dbReference type="SUPFAM" id="SSF50998">
    <property type="entry name" value="Quinoprotein alcohol dehydrogenase-like"/>
    <property type="match status" value="1"/>
</dbReference>
<keyword evidence="3" id="KW-1133">Transmembrane helix</keyword>
<evidence type="ECO:0000256" key="1">
    <source>
        <dbReference type="PROSITE-ProRule" id="PRU00221"/>
    </source>
</evidence>
<evidence type="ECO:0000256" key="2">
    <source>
        <dbReference type="SAM" id="MobiDB-lite"/>
    </source>
</evidence>
<dbReference type="PROSITE" id="PS50294">
    <property type="entry name" value="WD_REPEATS_REGION"/>
    <property type="match status" value="3"/>
</dbReference>
<evidence type="ECO:0000313" key="6">
    <source>
        <dbReference type="EMBL" id="MBK1633318.1"/>
    </source>
</evidence>
<dbReference type="CDD" id="cd00200">
    <property type="entry name" value="WD40"/>
    <property type="match status" value="1"/>
</dbReference>
<sequence length="1653" mass="176716">MNQRARDERIRIFVSSPADVEHERAAVKDIVERLGREYLPYFQLQAVLWEEEALTADRTFQAGLTQPEDCDIVLVILWTRLGSPLPEEPYRGMTGTEWEFVNAVDASARTGTPEVLVYKKTAPRLVDITDAATAREAVEDRRRLDEFFQTHFFNEDKSFRRAFRVFDSDAAFRELVETQLRKLLNRRISAERRAATGHGHWQGSPYRADRPFDIGDERVFTGREQEIRELLTRLEQRPAEGPGLLLLSGPSGSGKTSLLRAGLVPRLTRPFLFEHIATVRCALVDPAGDGATPLAALAARLCAADVLGPPLAGFGLGPDALERLLATAPEVAARQLASALGQLAKGGDAEAQARLAVILDPLDPLLRDDAPALSSLLTAVRGITEHPSIWAIVALRSDALPRLAPAAEQLFDGARPLAEQWLALEPPPAARIRQVIEIPARVAGIELDGGTVGEGRGLVEHVEAEAAGLRAWAPPVQALMASAYQRAEADAAGSRELPLTAAQVQAAGGVRGTVLARAESLWAELDAGARAALPRLCRALISIDTAGGSRPEPRRGDLELLRTDPDCRRLVDALVDARLVTAEGVEDPVLLTRCTPPDLHLWSLLRGAWRQSWAEWRQRRRRRRAGGESTPAATAQTAAGDAPADGAGAAADTAPAGAAADDAGAAAADAAAPGVQWRALRAVASFAHPALLTHWAPLRHWLAQPENRQALSLRAQLSRQARLYKRTDCNREYLYRESGYAAARSFAEPHDDELEPAEREFLAASAANLVFMRRRNRLVRLTGLVLVALLIGAVLAAGLAWQASRTARTNLHKSLLKEAELHIARGNTPQAVINAIDASADLPEQSVRKLSLAFNANRLLAMAPSAGAAPESVRIPGFNADGTWLASMTSEQGPVLWQLGQGHFVADRDLGADALGVHTLIIGDDQQVLGVGTEGVWRLPAGPDAEPLYPCGTAPGSTFAQSPDRRLLAVAVTDNRGHDGVCVLDLDLPGQVLLNRNLAEGELRGLAFGPAGERLLTASAAGRTHVFDVAAGRRVLSLPADGPRGRPFNAAVFDAGGERIAIAAADERVRLYLADGTPVQELATSVIGGTRVKIHRTAVRDVAFAPDGDFLVAVDDEGQVVRWSTTEPGGGDGEGGGQARAVVLGSHELSVGDVAIAAAPAAHLAGQHLVLTASLDHTARLWSLETGKPLAVLGHDGAVTAGRFLADGSRLATFSIRDGTVRLWSVDPVTRLGFELRHPDHVWDLDMADAPETLAPNGKALLLATAGFDGGVRVWRYERSAERPAPVELRTLTGHSARVRQVRFDASGRLLASAAYDGTARVEDLVTEQSCRLAAAEAADGAVYNALFGPEGRWLLTTSNDPAAPVRLFALPACKPLAAMPILPHGKAAVEAAAVRGLDAGTLVATGDDAGAFRLFRRDADGAWHTGCELAADVGSIGDIAVGAGGRLAAVAGADARVALLDLDPERGTCGLRGYLVGHTGRVYSVDIAPDGAQLVTASLDKTARVWSPDGRALAVLDGHQDRIYRTQFSPDGRWLLTASRDGSIRLWRAPRGGLREGAEPPVEQDFLPLRASLGGVAAAVFSPDGRYIAGAYWENAAMLWRIWRDGSEVSAAKRRRWGEDRARLALIREAYRFRDDTAIVEAASGAREDAED</sequence>
<dbReference type="InterPro" id="IPR011047">
    <property type="entry name" value="Quinoprotein_ADH-like_sf"/>
</dbReference>
<name>A0ABS1CMZ5_9GAMM</name>
<keyword evidence="3" id="KW-0472">Membrane</keyword>
<dbReference type="Pfam" id="PF00400">
    <property type="entry name" value="WD40"/>
    <property type="match status" value="5"/>
</dbReference>
<feature type="region of interest" description="Disordered" evidence="2">
    <location>
        <begin position="621"/>
        <end position="653"/>
    </location>
</feature>
<dbReference type="PANTHER" id="PTHR19879:SF9">
    <property type="entry name" value="TRANSCRIPTION INITIATION FACTOR TFIID SUBUNIT 5"/>
    <property type="match status" value="1"/>
</dbReference>
<keyword evidence="3" id="KW-0812">Transmembrane</keyword>
<feature type="repeat" description="WD" evidence="1">
    <location>
        <begin position="1092"/>
        <end position="1124"/>
    </location>
</feature>
<dbReference type="InterPro" id="IPR001680">
    <property type="entry name" value="WD40_rpt"/>
</dbReference>
<dbReference type="InterPro" id="IPR015943">
    <property type="entry name" value="WD40/YVTN_repeat-like_dom_sf"/>
</dbReference>
<keyword evidence="1" id="KW-0853">WD repeat</keyword>
<evidence type="ECO:0000256" key="3">
    <source>
        <dbReference type="SAM" id="Phobius"/>
    </source>
</evidence>
<gene>
    <name evidence="6" type="ORF">CKO31_21690</name>
</gene>
<dbReference type="SUPFAM" id="SSF50978">
    <property type="entry name" value="WD40 repeat-like"/>
    <property type="match status" value="1"/>
</dbReference>
<feature type="transmembrane region" description="Helical" evidence="3">
    <location>
        <begin position="778"/>
        <end position="801"/>
    </location>
</feature>
<comment type="caution">
    <text evidence="6">The sequence shown here is derived from an EMBL/GenBank/DDBJ whole genome shotgun (WGS) entry which is preliminary data.</text>
</comment>
<reference evidence="6 7" key="1">
    <citation type="journal article" date="2020" name="Microorganisms">
        <title>Osmotic Adaptation and Compatible Solute Biosynthesis of Phototrophic Bacteria as Revealed from Genome Analyses.</title>
        <authorList>
            <person name="Imhoff J.F."/>
            <person name="Rahn T."/>
            <person name="Kunzel S."/>
            <person name="Keller A."/>
            <person name="Neulinger S.C."/>
        </authorList>
    </citation>
    <scope>NUCLEOTIDE SEQUENCE [LARGE SCALE GENOMIC DNA]</scope>
    <source>
        <strain evidence="6 7">DSM 6210</strain>
    </source>
</reference>
<protein>
    <recommendedName>
        <fullName evidence="8">AAA family ATPase</fullName>
    </recommendedName>
</protein>
<dbReference type="SUPFAM" id="SSF52540">
    <property type="entry name" value="P-loop containing nucleoside triphosphate hydrolases"/>
    <property type="match status" value="2"/>
</dbReference>
<dbReference type="InterPro" id="IPR025139">
    <property type="entry name" value="DUF4062"/>
</dbReference>
<evidence type="ECO:0000313" key="7">
    <source>
        <dbReference type="Proteomes" id="UP000748752"/>
    </source>
</evidence>
<dbReference type="Proteomes" id="UP000748752">
    <property type="component" value="Unassembled WGS sequence"/>
</dbReference>
<feature type="compositionally biased region" description="Low complexity" evidence="2">
    <location>
        <begin position="627"/>
        <end position="653"/>
    </location>
</feature>
<dbReference type="Gene3D" id="3.40.50.300">
    <property type="entry name" value="P-loop containing nucleotide triphosphate hydrolases"/>
    <property type="match status" value="1"/>
</dbReference>
<dbReference type="RefSeq" id="WP_200241605.1">
    <property type="nucleotide sequence ID" value="NZ_NRRV01000078.1"/>
</dbReference>
<accession>A0ABS1CMZ5</accession>
<dbReference type="InterPro" id="IPR027417">
    <property type="entry name" value="P-loop_NTPase"/>
</dbReference>
<evidence type="ECO:0000259" key="5">
    <source>
        <dbReference type="Pfam" id="PF20703"/>
    </source>
</evidence>
<organism evidence="6 7">
    <name type="scientific">Thiohalocapsa halophila</name>
    <dbReference type="NCBI Taxonomy" id="69359"/>
    <lineage>
        <taxon>Bacteria</taxon>
        <taxon>Pseudomonadati</taxon>
        <taxon>Pseudomonadota</taxon>
        <taxon>Gammaproteobacteria</taxon>
        <taxon>Chromatiales</taxon>
        <taxon>Chromatiaceae</taxon>
        <taxon>Thiohalocapsa</taxon>
    </lineage>
</organism>
<dbReference type="InterPro" id="IPR049052">
    <property type="entry name" value="nSTAND1"/>
</dbReference>
<proteinExistence type="predicted"/>
<evidence type="ECO:0008006" key="8">
    <source>
        <dbReference type="Google" id="ProtNLM"/>
    </source>
</evidence>
<feature type="repeat" description="WD" evidence="1">
    <location>
        <begin position="1292"/>
        <end position="1333"/>
    </location>
</feature>
<dbReference type="Pfam" id="PF20703">
    <property type="entry name" value="nSTAND1"/>
    <property type="match status" value="1"/>
</dbReference>
<feature type="repeat" description="WD" evidence="1">
    <location>
        <begin position="1476"/>
        <end position="1508"/>
    </location>
</feature>
<feature type="domain" description="Novel STAND NTPase 1" evidence="5">
    <location>
        <begin position="205"/>
        <end position="729"/>
    </location>
</feature>
<feature type="domain" description="DUF4062" evidence="4">
    <location>
        <begin position="11"/>
        <end position="103"/>
    </location>
</feature>
<dbReference type="SMART" id="SM00320">
    <property type="entry name" value="WD40"/>
    <property type="match status" value="12"/>
</dbReference>
<dbReference type="Gene3D" id="2.130.10.10">
    <property type="entry name" value="YVTN repeat-like/Quinoprotein amine dehydrogenase"/>
    <property type="match status" value="4"/>
</dbReference>
<feature type="repeat" description="WD" evidence="1">
    <location>
        <begin position="1517"/>
        <end position="1548"/>
    </location>
</feature>
<dbReference type="PANTHER" id="PTHR19879">
    <property type="entry name" value="TRANSCRIPTION INITIATION FACTOR TFIID"/>
    <property type="match status" value="1"/>
</dbReference>
<dbReference type="Pfam" id="PF13271">
    <property type="entry name" value="DUF4062"/>
    <property type="match status" value="1"/>
</dbReference>
<keyword evidence="7" id="KW-1185">Reference proteome</keyword>
<dbReference type="PROSITE" id="PS50082">
    <property type="entry name" value="WD_REPEATS_2"/>
    <property type="match status" value="5"/>
</dbReference>
<evidence type="ECO:0000259" key="4">
    <source>
        <dbReference type="Pfam" id="PF13271"/>
    </source>
</evidence>
<dbReference type="EMBL" id="NRRV01000078">
    <property type="protein sequence ID" value="MBK1633318.1"/>
    <property type="molecule type" value="Genomic_DNA"/>
</dbReference>
<feature type="repeat" description="WD" evidence="1">
    <location>
        <begin position="1169"/>
        <end position="1192"/>
    </location>
</feature>
<dbReference type="InterPro" id="IPR036322">
    <property type="entry name" value="WD40_repeat_dom_sf"/>
</dbReference>